<feature type="transmembrane region" description="Helical" evidence="1">
    <location>
        <begin position="217"/>
        <end position="244"/>
    </location>
</feature>
<dbReference type="PANTHER" id="PTHR37814:SF1">
    <property type="entry name" value="MEMBRANE PROTEIN"/>
    <property type="match status" value="1"/>
</dbReference>
<gene>
    <name evidence="2" type="ORF">ELE36_10485</name>
</gene>
<evidence type="ECO:0000256" key="1">
    <source>
        <dbReference type="SAM" id="Phobius"/>
    </source>
</evidence>
<dbReference type="InterPro" id="IPR038728">
    <property type="entry name" value="YkvI-like"/>
</dbReference>
<name>A0A411HJN3_9GAMM</name>
<keyword evidence="1" id="KW-0812">Transmembrane</keyword>
<evidence type="ECO:0000313" key="3">
    <source>
        <dbReference type="Proteomes" id="UP000291562"/>
    </source>
</evidence>
<feature type="transmembrane region" description="Helical" evidence="1">
    <location>
        <begin position="146"/>
        <end position="166"/>
    </location>
</feature>
<dbReference type="EMBL" id="CP035704">
    <property type="protein sequence ID" value="QBB70749.1"/>
    <property type="molecule type" value="Genomic_DNA"/>
</dbReference>
<evidence type="ECO:0000313" key="2">
    <source>
        <dbReference type="EMBL" id="QBB70749.1"/>
    </source>
</evidence>
<keyword evidence="1" id="KW-1133">Transmembrane helix</keyword>
<evidence type="ECO:0008006" key="4">
    <source>
        <dbReference type="Google" id="ProtNLM"/>
    </source>
</evidence>
<feature type="transmembrane region" description="Helical" evidence="1">
    <location>
        <begin position="264"/>
        <end position="289"/>
    </location>
</feature>
<accession>A0A411HJN3</accession>
<dbReference type="KEGG" id="xbc:ELE36_10485"/>
<proteinExistence type="predicted"/>
<organism evidence="2 3">
    <name type="scientific">Pseudolysobacter antarcticus</name>
    <dbReference type="NCBI Taxonomy" id="2511995"/>
    <lineage>
        <taxon>Bacteria</taxon>
        <taxon>Pseudomonadati</taxon>
        <taxon>Pseudomonadota</taxon>
        <taxon>Gammaproteobacteria</taxon>
        <taxon>Lysobacterales</taxon>
        <taxon>Rhodanobacteraceae</taxon>
        <taxon>Pseudolysobacter</taxon>
    </lineage>
</organism>
<feature type="transmembrane region" description="Helical" evidence="1">
    <location>
        <begin position="12"/>
        <end position="30"/>
    </location>
</feature>
<feature type="transmembrane region" description="Helical" evidence="1">
    <location>
        <begin position="340"/>
        <end position="361"/>
    </location>
</feature>
<dbReference type="AlphaFoldDB" id="A0A411HJN3"/>
<feature type="transmembrane region" description="Helical" evidence="1">
    <location>
        <begin position="119"/>
        <end position="139"/>
    </location>
</feature>
<dbReference type="RefSeq" id="WP_129833084.1">
    <property type="nucleotide sequence ID" value="NZ_CP035704.1"/>
</dbReference>
<feature type="transmembrane region" description="Helical" evidence="1">
    <location>
        <begin position="88"/>
        <end position="113"/>
    </location>
</feature>
<keyword evidence="3" id="KW-1185">Reference proteome</keyword>
<protein>
    <recommendedName>
        <fullName evidence="4">Membrane protein YkvI</fullName>
    </recommendedName>
</protein>
<feature type="transmembrane region" description="Helical" evidence="1">
    <location>
        <begin position="186"/>
        <end position="205"/>
    </location>
</feature>
<feature type="transmembrane region" description="Helical" evidence="1">
    <location>
        <begin position="42"/>
        <end position="67"/>
    </location>
</feature>
<reference evidence="2 3" key="1">
    <citation type="submission" date="2019-01" db="EMBL/GenBank/DDBJ databases">
        <title>Pseudolysobacter antarctica gen. nov., sp. nov., isolated from Fildes Peninsula, Antarctica.</title>
        <authorList>
            <person name="Wei Z."/>
            <person name="Peng F."/>
        </authorList>
    </citation>
    <scope>NUCLEOTIDE SEQUENCE [LARGE SCALE GENOMIC DNA]</scope>
    <source>
        <strain evidence="2 3">AQ6-296</strain>
    </source>
</reference>
<sequence length="365" mass="39976">MTSQSSRFQRYWLPGLAFKAVVIGGGYATGRELVEFFIPGGPLGGLLGMLLAMLIWSVICTIAFMFAHETASFEYRRFFQELLGPAWGLFEVAYVLFLILILAVFGAAAGAIVAAMTGWPTIVGTLALMAGIGTISAFGNHSVERLFKWVSFFLYGIYILFFIFVLSTFGDRIVLGFSVPAINAGWAVGGLTYAGYNIIGAVVILPITRHFVCRRDAVVAGLLAGPLAMIPALLFFVCMIGWYPQIGSETLPSDFVLQRLNRPWFHLLFQAMIFLALLESGVGAVHAINERINAAWQVRKGVPLSTMGRLLIASVLLVGSIFIAAHFGLVTLIAKGYRALAWMFLLVYVAPVLTLGVHRLWRRHS</sequence>
<keyword evidence="1" id="KW-0472">Membrane</keyword>
<dbReference type="Proteomes" id="UP000291562">
    <property type="component" value="Chromosome"/>
</dbReference>
<feature type="transmembrane region" description="Helical" evidence="1">
    <location>
        <begin position="310"/>
        <end position="334"/>
    </location>
</feature>
<dbReference type="PANTHER" id="PTHR37814">
    <property type="entry name" value="CONSERVED MEMBRANE PROTEIN"/>
    <property type="match status" value="1"/>
</dbReference>
<dbReference type="OrthoDB" id="5444697at2"/>